<proteinExistence type="predicted"/>
<keyword evidence="2" id="KW-0812">Transmembrane</keyword>
<evidence type="ECO:0000313" key="3">
    <source>
        <dbReference type="EMBL" id="KAJ8321995.1"/>
    </source>
</evidence>
<dbReference type="EMBL" id="JARBDR010000018">
    <property type="protein sequence ID" value="KAJ8321995.1"/>
    <property type="molecule type" value="Genomic_DNA"/>
</dbReference>
<keyword evidence="2" id="KW-1133">Transmembrane helix</keyword>
<accession>A0ABQ9FXN6</accession>
<evidence type="ECO:0000256" key="2">
    <source>
        <dbReference type="SAM" id="Phobius"/>
    </source>
</evidence>
<feature type="transmembrane region" description="Helical" evidence="2">
    <location>
        <begin position="71"/>
        <end position="90"/>
    </location>
</feature>
<protein>
    <submittedName>
        <fullName evidence="3">Uncharacterized protein</fullName>
    </submittedName>
</protein>
<organism evidence="3 4">
    <name type="scientific">Tegillarca granosa</name>
    <name type="common">Malaysian cockle</name>
    <name type="synonym">Anadara granosa</name>
    <dbReference type="NCBI Taxonomy" id="220873"/>
    <lineage>
        <taxon>Eukaryota</taxon>
        <taxon>Metazoa</taxon>
        <taxon>Spiralia</taxon>
        <taxon>Lophotrochozoa</taxon>
        <taxon>Mollusca</taxon>
        <taxon>Bivalvia</taxon>
        <taxon>Autobranchia</taxon>
        <taxon>Pteriomorphia</taxon>
        <taxon>Arcoida</taxon>
        <taxon>Arcoidea</taxon>
        <taxon>Arcidae</taxon>
        <taxon>Tegillarca</taxon>
    </lineage>
</organism>
<sequence length="107" mass="12555">MRRMYSITCFIKKYSKQKSSKCKKLIRLSPKSKKKHSRSKESNTTDVMATNNVDQKLPNSRLQNGFTEKENKGVCFWILCSVIILGISVIDRQKFYRKRPNVYDISD</sequence>
<gene>
    <name evidence="3" type="ORF">KUTeg_000466</name>
</gene>
<evidence type="ECO:0000313" key="4">
    <source>
        <dbReference type="Proteomes" id="UP001217089"/>
    </source>
</evidence>
<feature type="compositionally biased region" description="Basic residues" evidence="1">
    <location>
        <begin position="27"/>
        <end position="38"/>
    </location>
</feature>
<keyword evidence="4" id="KW-1185">Reference proteome</keyword>
<reference evidence="3 4" key="1">
    <citation type="submission" date="2022-12" db="EMBL/GenBank/DDBJ databases">
        <title>Chromosome-level genome of Tegillarca granosa.</title>
        <authorList>
            <person name="Kim J."/>
        </authorList>
    </citation>
    <scope>NUCLEOTIDE SEQUENCE [LARGE SCALE GENOMIC DNA]</scope>
    <source>
        <strain evidence="3">Teg-2019</strain>
        <tissue evidence="3">Adductor muscle</tissue>
    </source>
</reference>
<dbReference type="Proteomes" id="UP001217089">
    <property type="component" value="Unassembled WGS sequence"/>
</dbReference>
<comment type="caution">
    <text evidence="3">The sequence shown here is derived from an EMBL/GenBank/DDBJ whole genome shotgun (WGS) entry which is preliminary data.</text>
</comment>
<feature type="compositionally biased region" description="Polar residues" evidence="1">
    <location>
        <begin position="44"/>
        <end position="54"/>
    </location>
</feature>
<keyword evidence="2" id="KW-0472">Membrane</keyword>
<feature type="region of interest" description="Disordered" evidence="1">
    <location>
        <begin position="27"/>
        <end position="54"/>
    </location>
</feature>
<evidence type="ECO:0000256" key="1">
    <source>
        <dbReference type="SAM" id="MobiDB-lite"/>
    </source>
</evidence>
<name>A0ABQ9FXN6_TEGGR</name>